<feature type="domain" description="Enolpyruvate transferase" evidence="13">
    <location>
        <begin position="27"/>
        <end position="431"/>
    </location>
</feature>
<dbReference type="NCBIfam" id="TIGR01072">
    <property type="entry name" value="murA"/>
    <property type="match status" value="1"/>
</dbReference>
<dbReference type="GO" id="GO:0071555">
    <property type="term" value="P:cell wall organization"/>
    <property type="evidence" value="ECO:0007669"/>
    <property type="project" value="UniProtKB-KW"/>
</dbReference>
<sequence length="444" mass="45577">MVRVMNSPLLAAAPWWRPATGRTLLIQGGVPLVGEYPISGAKNAVLPLMVSALLTPHLVTLRNVPGNLDVAVLAALLQRLGCDMHWSATPAGLSVTLCADRLQPRDIAQDLVTRMRASVLLLGALLGRCGEASLPMPGGDAIGLRGIDYHVAGLRALGATVEIDNGMIHAAAPSGLQGADIVLPRPSVGATENLMLAATLAGGRTTIRNAACEPEISDMASCLNAMGAAISGAGTHLLVIDGGRPLGGAVHTVLPDRIEFGTLACAAAITDGELLLPHARVELLGAAASLLATAGVALQETDAGVVARRGADGLQGIDITTGPYPGFATDLQAPAMALLTRAAGASAITETIFEQRFRHIDELRRMGANISVVGRTAVIRGVERLSGATATCMDVRAAAALVIAGLSAAGTTTLDGLDHLDRGYDRMTEKLAACGARITRIEEG</sequence>
<keyword evidence="4 12" id="KW-0132">Cell division</keyword>
<dbReference type="CDD" id="cd01555">
    <property type="entry name" value="UdpNAET"/>
    <property type="match status" value="1"/>
</dbReference>
<evidence type="ECO:0000256" key="4">
    <source>
        <dbReference type="ARBA" id="ARBA00022618"/>
    </source>
</evidence>
<feature type="active site" description="Proton donor" evidence="12">
    <location>
        <position position="140"/>
    </location>
</feature>
<keyword evidence="15" id="KW-1185">Reference proteome</keyword>
<evidence type="ECO:0000256" key="8">
    <source>
        <dbReference type="ARBA" id="ARBA00023306"/>
    </source>
</evidence>
<comment type="subcellular location">
    <subcellularLocation>
        <location evidence="1 12">Cytoplasm</location>
    </subcellularLocation>
</comment>
<evidence type="ECO:0000256" key="1">
    <source>
        <dbReference type="ARBA" id="ARBA00004496"/>
    </source>
</evidence>
<evidence type="ECO:0000256" key="9">
    <source>
        <dbReference type="ARBA" id="ARBA00023316"/>
    </source>
</evidence>
<dbReference type="InterPro" id="IPR036968">
    <property type="entry name" value="Enolpyruvate_Tfrase_sf"/>
</dbReference>
<feature type="binding site" evidence="12">
    <location>
        <begin position="42"/>
        <end position="43"/>
    </location>
    <ligand>
        <name>phosphoenolpyruvate</name>
        <dbReference type="ChEBI" id="CHEBI:58702"/>
    </ligand>
</feature>
<dbReference type="EMBL" id="FUWJ01000001">
    <property type="protein sequence ID" value="SJZ45762.1"/>
    <property type="molecule type" value="Genomic_DNA"/>
</dbReference>
<dbReference type="GO" id="GO:0009252">
    <property type="term" value="P:peptidoglycan biosynthetic process"/>
    <property type="evidence" value="ECO:0007669"/>
    <property type="project" value="UniProtKB-UniRule"/>
</dbReference>
<dbReference type="EC" id="2.5.1.7" evidence="12"/>
<dbReference type="PANTHER" id="PTHR43783:SF1">
    <property type="entry name" value="UDP-N-ACETYLGLUCOSAMINE 1-CARBOXYVINYLTRANSFERASE"/>
    <property type="match status" value="1"/>
</dbReference>
<dbReference type="NCBIfam" id="NF006873">
    <property type="entry name" value="PRK09369.1"/>
    <property type="match status" value="1"/>
</dbReference>
<gene>
    <name evidence="12" type="primary">murA</name>
    <name evidence="14" type="ORF">SAMN02745126_01143</name>
</gene>
<dbReference type="GO" id="GO:0019277">
    <property type="term" value="P:UDP-N-acetylgalactosamine biosynthetic process"/>
    <property type="evidence" value="ECO:0007669"/>
    <property type="project" value="InterPro"/>
</dbReference>
<comment type="function">
    <text evidence="12">Cell wall formation. Adds enolpyruvyl to UDP-N-acetylglucosamine.</text>
</comment>
<feature type="binding site" evidence="12">
    <location>
        <position position="116"/>
    </location>
    <ligand>
        <name>UDP-N-acetyl-alpha-D-glucosamine</name>
        <dbReference type="ChEBI" id="CHEBI:57705"/>
    </ligand>
</feature>
<keyword evidence="3 12" id="KW-0963">Cytoplasm</keyword>
<dbReference type="InterPro" id="IPR001986">
    <property type="entry name" value="Enolpyruvate_Tfrase_dom"/>
</dbReference>
<evidence type="ECO:0000256" key="6">
    <source>
        <dbReference type="ARBA" id="ARBA00022960"/>
    </source>
</evidence>
<comment type="caution">
    <text evidence="12">Lacks conserved residue(s) required for the propagation of feature annotation.</text>
</comment>
<dbReference type="STRING" id="225324.SAMN02745126_01143"/>
<dbReference type="Gene3D" id="3.65.10.10">
    <property type="entry name" value="Enolpyruvate transferase domain"/>
    <property type="match status" value="2"/>
</dbReference>
<comment type="catalytic activity">
    <reaction evidence="11 12">
        <text>phosphoenolpyruvate + UDP-N-acetyl-alpha-D-glucosamine = UDP-N-acetyl-3-O-(1-carboxyvinyl)-alpha-D-glucosamine + phosphate</text>
        <dbReference type="Rhea" id="RHEA:18681"/>
        <dbReference type="ChEBI" id="CHEBI:43474"/>
        <dbReference type="ChEBI" id="CHEBI:57705"/>
        <dbReference type="ChEBI" id="CHEBI:58702"/>
        <dbReference type="ChEBI" id="CHEBI:68483"/>
        <dbReference type="EC" id="2.5.1.7"/>
    </reaction>
</comment>
<evidence type="ECO:0000313" key="15">
    <source>
        <dbReference type="Proteomes" id="UP000190092"/>
    </source>
</evidence>
<dbReference type="InterPro" id="IPR005750">
    <property type="entry name" value="UDP_GlcNAc_COvinyl_MurA"/>
</dbReference>
<proteinExistence type="inferred from homology"/>
<evidence type="ECO:0000256" key="3">
    <source>
        <dbReference type="ARBA" id="ARBA00022490"/>
    </source>
</evidence>
<comment type="pathway">
    <text evidence="2 12">Cell wall biogenesis; peptidoglycan biosynthesis.</text>
</comment>
<feature type="binding site" evidence="12">
    <location>
        <position position="330"/>
    </location>
    <ligand>
        <name>UDP-N-acetyl-alpha-D-glucosamine</name>
        <dbReference type="ChEBI" id="CHEBI:57705"/>
    </ligand>
</feature>
<keyword evidence="6 12" id="KW-0133">Cell shape</keyword>
<dbReference type="PANTHER" id="PTHR43783">
    <property type="entry name" value="UDP-N-ACETYLGLUCOSAMINE 1-CARBOXYVINYLTRANSFERASE"/>
    <property type="match status" value="1"/>
</dbReference>
<evidence type="ECO:0000256" key="11">
    <source>
        <dbReference type="ARBA" id="ARBA00047527"/>
    </source>
</evidence>
<evidence type="ECO:0000256" key="12">
    <source>
        <dbReference type="HAMAP-Rule" id="MF_00111"/>
    </source>
</evidence>
<evidence type="ECO:0000256" key="5">
    <source>
        <dbReference type="ARBA" id="ARBA00022679"/>
    </source>
</evidence>
<dbReference type="Proteomes" id="UP000190092">
    <property type="component" value="Unassembled WGS sequence"/>
</dbReference>
<dbReference type="GO" id="GO:0008760">
    <property type="term" value="F:UDP-N-acetylglucosamine 1-carboxyvinyltransferase activity"/>
    <property type="evidence" value="ECO:0007669"/>
    <property type="project" value="UniProtKB-UniRule"/>
</dbReference>
<keyword evidence="9 12" id="KW-0961">Cell wall biogenesis/degradation</keyword>
<evidence type="ECO:0000256" key="10">
    <source>
        <dbReference type="ARBA" id="ARBA00038367"/>
    </source>
</evidence>
<comment type="similarity">
    <text evidence="10 12">Belongs to the EPSP synthase family. MurA subfamily.</text>
</comment>
<organism evidence="14 15">
    <name type="scientific">Enhydrobacter aerosaccus</name>
    <dbReference type="NCBI Taxonomy" id="225324"/>
    <lineage>
        <taxon>Bacteria</taxon>
        <taxon>Pseudomonadati</taxon>
        <taxon>Pseudomonadota</taxon>
        <taxon>Alphaproteobacteria</taxon>
        <taxon>Hyphomicrobiales</taxon>
        <taxon>Enhydrobacter</taxon>
    </lineage>
</organism>
<feature type="binding site" evidence="12">
    <location>
        <position position="352"/>
    </location>
    <ligand>
        <name>UDP-N-acetyl-alpha-D-glucosamine</name>
        <dbReference type="ChEBI" id="CHEBI:57705"/>
    </ligand>
</feature>
<keyword evidence="8 12" id="KW-0131">Cell cycle</keyword>
<evidence type="ECO:0000259" key="13">
    <source>
        <dbReference type="Pfam" id="PF00275"/>
    </source>
</evidence>
<dbReference type="AlphaFoldDB" id="A0A1T4KTK3"/>
<dbReference type="InterPro" id="IPR013792">
    <property type="entry name" value="RNA3'P_cycl/enolpyr_Trfase_a/b"/>
</dbReference>
<dbReference type="SUPFAM" id="SSF55205">
    <property type="entry name" value="EPT/RTPC-like"/>
    <property type="match status" value="1"/>
</dbReference>
<dbReference type="Pfam" id="PF00275">
    <property type="entry name" value="EPSP_synthase"/>
    <property type="match status" value="1"/>
</dbReference>
<dbReference type="UniPathway" id="UPA00219"/>
<dbReference type="HAMAP" id="MF_00111">
    <property type="entry name" value="MurA"/>
    <property type="match status" value="1"/>
</dbReference>
<keyword evidence="7 12" id="KW-0573">Peptidoglycan synthesis</keyword>
<dbReference type="InterPro" id="IPR050068">
    <property type="entry name" value="MurA_subfamily"/>
</dbReference>
<keyword evidence="5 12" id="KW-0808">Transferase</keyword>
<accession>A0A1T4KTK3</accession>
<reference evidence="15" key="1">
    <citation type="submission" date="2017-02" db="EMBL/GenBank/DDBJ databases">
        <authorList>
            <person name="Varghese N."/>
            <person name="Submissions S."/>
        </authorList>
    </citation>
    <scope>NUCLEOTIDE SEQUENCE [LARGE SCALE GENOMIC DNA]</scope>
    <source>
        <strain evidence="15">ATCC 27094</strain>
    </source>
</reference>
<dbReference type="GO" id="GO:0051301">
    <property type="term" value="P:cell division"/>
    <property type="evidence" value="ECO:0007669"/>
    <property type="project" value="UniProtKB-KW"/>
</dbReference>
<evidence type="ECO:0000256" key="2">
    <source>
        <dbReference type="ARBA" id="ARBA00004752"/>
    </source>
</evidence>
<dbReference type="GO" id="GO:0008360">
    <property type="term" value="P:regulation of cell shape"/>
    <property type="evidence" value="ECO:0007669"/>
    <property type="project" value="UniProtKB-KW"/>
</dbReference>
<protein>
    <recommendedName>
        <fullName evidence="12">UDP-N-acetylglucosamine 1-carboxyvinyltransferase</fullName>
        <ecNumber evidence="12">2.5.1.7</ecNumber>
    </recommendedName>
    <alternativeName>
        <fullName evidence="12">Enoylpyruvate transferase</fullName>
    </alternativeName>
    <alternativeName>
        <fullName evidence="12">UDP-N-acetylglucosamine enolpyruvyl transferase</fullName>
        <shortName evidence="12">EPT</shortName>
    </alternativeName>
</protein>
<evidence type="ECO:0000313" key="14">
    <source>
        <dbReference type="EMBL" id="SJZ45762.1"/>
    </source>
</evidence>
<evidence type="ECO:0000256" key="7">
    <source>
        <dbReference type="ARBA" id="ARBA00022984"/>
    </source>
</evidence>
<name>A0A1T4KTK3_9HYPH</name>
<dbReference type="GO" id="GO:0005737">
    <property type="term" value="C:cytoplasm"/>
    <property type="evidence" value="ECO:0007669"/>
    <property type="project" value="UniProtKB-SubCell"/>
</dbReference>